<sequence length="72" mass="7772">MSGSMSSRGCSPDTGAALFNKPTSSSNSEANTDDGSLMEATYSTETGKLRQQMTASDNRNTHYHVRFLHKLG</sequence>
<reference evidence="2" key="3">
    <citation type="submission" date="2020-05" db="EMBL/GenBank/DDBJ databases">
        <title>Electrophorus electricus (electric eel) genome, fEleEle1, primary haplotype.</title>
        <authorList>
            <person name="Myers G."/>
            <person name="Meyer A."/>
            <person name="Fedrigo O."/>
            <person name="Formenti G."/>
            <person name="Rhie A."/>
            <person name="Tracey A."/>
            <person name="Sims Y."/>
            <person name="Jarvis E.D."/>
        </authorList>
    </citation>
    <scope>NUCLEOTIDE SEQUENCE [LARGE SCALE GENOMIC DNA]</scope>
</reference>
<proteinExistence type="predicted"/>
<reference evidence="3" key="2">
    <citation type="journal article" date="2017" name="Sci. Adv.">
        <title>A tail of two voltages: Proteomic comparison of the three electric organs of the electric eel.</title>
        <authorList>
            <person name="Traeger L.L."/>
            <person name="Sabat G."/>
            <person name="Barrett-Wilt G.A."/>
            <person name="Wells G.B."/>
            <person name="Sussman M.R."/>
        </authorList>
    </citation>
    <scope>NUCLEOTIDE SEQUENCE [LARGE SCALE GENOMIC DNA]</scope>
</reference>
<reference evidence="3" key="1">
    <citation type="journal article" date="2014" name="Science">
        <title>Nonhuman genetics. Genomic basis for the convergent evolution of electric organs.</title>
        <authorList>
            <person name="Gallant J.R."/>
            <person name="Traeger L.L."/>
            <person name="Volkening J.D."/>
            <person name="Moffett H."/>
            <person name="Chen P.H."/>
            <person name="Novina C.D."/>
            <person name="Phillips G.N.Jr."/>
            <person name="Anand R."/>
            <person name="Wells G.B."/>
            <person name="Pinch M."/>
            <person name="Guth R."/>
            <person name="Unguez G.A."/>
            <person name="Albert J.S."/>
            <person name="Zakon H.H."/>
            <person name="Samanta M.P."/>
            <person name="Sussman M.R."/>
        </authorList>
    </citation>
    <scope>NUCLEOTIDE SEQUENCE [LARGE SCALE GENOMIC DNA]</scope>
</reference>
<dbReference type="GeneTree" id="ENSGT01100000266716"/>
<protein>
    <submittedName>
        <fullName evidence="2">Uncharacterized protein</fullName>
    </submittedName>
</protein>
<dbReference type="AlphaFoldDB" id="A0A4W4GCX6"/>
<organism evidence="2 3">
    <name type="scientific">Electrophorus electricus</name>
    <name type="common">Electric eel</name>
    <name type="synonym">Gymnotus electricus</name>
    <dbReference type="NCBI Taxonomy" id="8005"/>
    <lineage>
        <taxon>Eukaryota</taxon>
        <taxon>Metazoa</taxon>
        <taxon>Chordata</taxon>
        <taxon>Craniata</taxon>
        <taxon>Vertebrata</taxon>
        <taxon>Euteleostomi</taxon>
        <taxon>Actinopterygii</taxon>
        <taxon>Neopterygii</taxon>
        <taxon>Teleostei</taxon>
        <taxon>Ostariophysi</taxon>
        <taxon>Gymnotiformes</taxon>
        <taxon>Gymnotoidei</taxon>
        <taxon>Gymnotidae</taxon>
        <taxon>Electrophorus</taxon>
    </lineage>
</organism>
<keyword evidence="3" id="KW-1185">Reference proteome</keyword>
<feature type="region of interest" description="Disordered" evidence="1">
    <location>
        <begin position="1"/>
        <end position="72"/>
    </location>
</feature>
<evidence type="ECO:0000256" key="1">
    <source>
        <dbReference type="SAM" id="MobiDB-lite"/>
    </source>
</evidence>
<feature type="compositionally biased region" description="Polar residues" evidence="1">
    <location>
        <begin position="21"/>
        <end position="34"/>
    </location>
</feature>
<dbReference type="Proteomes" id="UP000314983">
    <property type="component" value="Chromosome 16"/>
</dbReference>
<evidence type="ECO:0000313" key="2">
    <source>
        <dbReference type="Ensembl" id="ENSEEEP00000035820.2"/>
    </source>
</evidence>
<dbReference type="Ensembl" id="ENSEEET00000036242.2">
    <property type="protein sequence ID" value="ENSEEEP00000035820.2"/>
    <property type="gene ID" value="ENSEEEG00000017050.2"/>
</dbReference>
<evidence type="ECO:0000313" key="3">
    <source>
        <dbReference type="Proteomes" id="UP000314983"/>
    </source>
</evidence>
<feature type="compositionally biased region" description="Basic residues" evidence="1">
    <location>
        <begin position="61"/>
        <end position="72"/>
    </location>
</feature>
<feature type="compositionally biased region" description="Polar residues" evidence="1">
    <location>
        <begin position="41"/>
        <end position="58"/>
    </location>
</feature>
<accession>A0A4W4GCX6</accession>
<reference evidence="2" key="4">
    <citation type="submission" date="2025-08" db="UniProtKB">
        <authorList>
            <consortium name="Ensembl"/>
        </authorList>
    </citation>
    <scope>IDENTIFICATION</scope>
</reference>
<reference evidence="2" key="5">
    <citation type="submission" date="2025-09" db="UniProtKB">
        <authorList>
            <consortium name="Ensembl"/>
        </authorList>
    </citation>
    <scope>IDENTIFICATION</scope>
</reference>
<name>A0A4W4GCX6_ELEEL</name>